<dbReference type="Proteomes" id="UP000178622">
    <property type="component" value="Unassembled WGS sequence"/>
</dbReference>
<dbReference type="SUPFAM" id="SSF52374">
    <property type="entry name" value="Nucleotidylyl transferase"/>
    <property type="match status" value="1"/>
</dbReference>
<sequence length="381" mass="44216">MTTNNISKGKLKGQKIGIYFGTFAPLHIGHQQQIYKTAALNDGVLLVASGYDGDRGDKIGLNLEKRYRYLRQAFNDEADIKVAKLDENGMPPMPDGWDVWTERLLSLIYENTVQKNLHITFYVGEEEYVTELSKRFPTDDGNTYSVERADRHDILISSTMIRENPQAHWNDINRVFRRHFSKVVTFMGGASTGKSTLVRRLARSISAPFSEEYARYYEEVSNIDDDELRLDDYARLILGQYDANSNEICSPSNNGIVFLDTDAIVTRVYAKLYLSKEEQEDLEPLFQRTIRQEKMDLILVIPPITKYVNDGFRNMVWEESRYEFHEELMRQLDEFGLMDKVVMLDDKGDGERDEFGYLARYHHAIDAVKEYTGVEIQRLEY</sequence>
<dbReference type="Pfam" id="PF01467">
    <property type="entry name" value="CTP_transf_like"/>
    <property type="match status" value="1"/>
</dbReference>
<dbReference type="GO" id="GO:0000309">
    <property type="term" value="F:nicotinamide-nucleotide adenylyltransferase activity"/>
    <property type="evidence" value="ECO:0007669"/>
    <property type="project" value="InterPro"/>
</dbReference>
<dbReference type="Pfam" id="PF13521">
    <property type="entry name" value="AAA_28"/>
    <property type="match status" value="1"/>
</dbReference>
<dbReference type="Gene3D" id="3.40.50.620">
    <property type="entry name" value="HUPs"/>
    <property type="match status" value="1"/>
</dbReference>
<feature type="binding site" evidence="1">
    <location>
        <position position="55"/>
    </location>
    <ligand>
        <name>NAD(+)</name>
        <dbReference type="ChEBI" id="CHEBI:57540"/>
        <label>1</label>
    </ligand>
</feature>
<dbReference type="OrthoDB" id="9802794at2"/>
<comment type="caution">
    <text evidence="4">The sequence shown here is derived from an EMBL/GenBank/DDBJ whole genome shotgun (WGS) entry which is preliminary data.</text>
</comment>
<dbReference type="EMBL" id="MKIR01000024">
    <property type="protein sequence ID" value="OFI48681.1"/>
    <property type="molecule type" value="Genomic_DNA"/>
</dbReference>
<dbReference type="AlphaFoldDB" id="A0A1E8GKA2"/>
<keyword evidence="5" id="KW-1185">Reference proteome</keyword>
<dbReference type="NCBIfam" id="TIGR01526">
    <property type="entry name" value="nadR_NMN_Atrans"/>
    <property type="match status" value="1"/>
</dbReference>
<dbReference type="GO" id="GO:0009435">
    <property type="term" value="P:NAD+ biosynthetic process"/>
    <property type="evidence" value="ECO:0007669"/>
    <property type="project" value="InterPro"/>
</dbReference>
<dbReference type="InterPro" id="IPR027417">
    <property type="entry name" value="P-loop_NTPase"/>
</dbReference>
<dbReference type="InterPro" id="IPR006417">
    <property type="entry name" value="NadR_NMN_Atrans"/>
</dbReference>
<feature type="binding site" evidence="1">
    <location>
        <position position="27"/>
    </location>
    <ligand>
        <name>NAD(+)</name>
        <dbReference type="ChEBI" id="CHEBI:57540"/>
        <label>1</label>
    </ligand>
</feature>
<dbReference type="RefSeq" id="WP_070793069.1">
    <property type="nucleotide sequence ID" value="NZ_MKIR01000024.1"/>
</dbReference>
<proteinExistence type="predicted"/>
<dbReference type="InterPro" id="IPR014729">
    <property type="entry name" value="Rossmann-like_a/b/a_fold"/>
</dbReference>
<dbReference type="STRING" id="1859473.BG261_07245"/>
<dbReference type="GO" id="GO:0050262">
    <property type="term" value="F:ribosylnicotinamide kinase activity"/>
    <property type="evidence" value="ECO:0007669"/>
    <property type="project" value="InterPro"/>
</dbReference>
<evidence type="ECO:0000313" key="5">
    <source>
        <dbReference type="Proteomes" id="UP000178622"/>
    </source>
</evidence>
<dbReference type="PIRSF" id="PIRSF004776">
    <property type="entry name" value="NadR_NMNAT/RNK"/>
    <property type="match status" value="1"/>
</dbReference>
<keyword evidence="4" id="KW-0808">Transferase</keyword>
<dbReference type="SUPFAM" id="SSF52540">
    <property type="entry name" value="P-loop containing nucleoside triphosphate hydrolases"/>
    <property type="match status" value="1"/>
</dbReference>
<dbReference type="InterPro" id="IPR052735">
    <property type="entry name" value="NAD_biosynth-regulator"/>
</dbReference>
<gene>
    <name evidence="4" type="ORF">BG261_07245</name>
</gene>
<dbReference type="InterPro" id="IPR004821">
    <property type="entry name" value="Cyt_trans-like"/>
</dbReference>
<organism evidence="4 5">
    <name type="scientific">Floricoccus tropicus</name>
    <dbReference type="NCBI Taxonomy" id="1859473"/>
    <lineage>
        <taxon>Bacteria</taxon>
        <taxon>Bacillati</taxon>
        <taxon>Bacillota</taxon>
        <taxon>Bacilli</taxon>
        <taxon>Lactobacillales</taxon>
        <taxon>Streptococcaceae</taxon>
        <taxon>Floricoccus</taxon>
    </lineage>
</organism>
<evidence type="ECO:0000256" key="1">
    <source>
        <dbReference type="PIRSR" id="PIRSR004776-1"/>
    </source>
</evidence>
<accession>A0A1E8GKA2</accession>
<feature type="binding site" evidence="1">
    <location>
        <begin position="20"/>
        <end position="23"/>
    </location>
    <ligand>
        <name>NAD(+)</name>
        <dbReference type="ChEBI" id="CHEBI:57540"/>
        <label>1</label>
    </ligand>
</feature>
<evidence type="ECO:0000313" key="4">
    <source>
        <dbReference type="EMBL" id="OFI48681.1"/>
    </source>
</evidence>
<feature type="domain" description="Cytidyltransferase-like" evidence="2">
    <location>
        <begin position="18"/>
        <end position="163"/>
    </location>
</feature>
<keyword evidence="4" id="KW-0548">Nucleotidyltransferase</keyword>
<keyword evidence="1" id="KW-0547">Nucleotide-binding</keyword>
<name>A0A1E8GKA2_9LACT</name>
<reference evidence="5" key="1">
    <citation type="submission" date="2016-09" db="EMBL/GenBank/DDBJ databases">
        <title>Draft genome sequence of a novel species of the family Streptococcaceae isolated from flowers.</title>
        <authorList>
            <person name="Chuah L.-O."/>
            <person name="Yap K.-P."/>
            <person name="Thong K.L."/>
            <person name="Liong M.T."/>
            <person name="Ahmad R."/>
            <person name="Rusul G."/>
        </authorList>
    </citation>
    <scope>NUCLEOTIDE SEQUENCE [LARGE SCALE GENOMIC DNA]</scope>
    <source>
        <strain evidence="5">DF1</strain>
    </source>
</reference>
<dbReference type="PANTHER" id="PTHR37512:SF1">
    <property type="entry name" value="NADR_TTD14 AAA DOMAIN-CONTAINING PROTEIN"/>
    <property type="match status" value="1"/>
</dbReference>
<dbReference type="PANTHER" id="PTHR37512">
    <property type="entry name" value="TRIFUNCTIONAL NAD BIOSYNTHESIS/REGULATOR PROTEIN NADR"/>
    <property type="match status" value="1"/>
</dbReference>
<feature type="domain" description="NadR/Ttd14 AAA" evidence="3">
    <location>
        <begin position="184"/>
        <end position="337"/>
    </location>
</feature>
<evidence type="ECO:0000259" key="2">
    <source>
        <dbReference type="Pfam" id="PF01467"/>
    </source>
</evidence>
<evidence type="ECO:0000259" key="3">
    <source>
        <dbReference type="Pfam" id="PF13521"/>
    </source>
</evidence>
<protein>
    <submittedName>
        <fullName evidence="4">Nicotinamide-nucleotide adenylyltransferase</fullName>
    </submittedName>
</protein>
<dbReference type="InterPro" id="IPR038727">
    <property type="entry name" value="NadR/Ttd14_AAA_dom"/>
</dbReference>
<dbReference type="Gene3D" id="3.40.50.300">
    <property type="entry name" value="P-loop containing nucleotide triphosphate hydrolases"/>
    <property type="match status" value="1"/>
</dbReference>
<dbReference type="InterPro" id="IPR016429">
    <property type="entry name" value="NAD_NadR"/>
</dbReference>
<feature type="binding site" evidence="1">
    <location>
        <begin position="87"/>
        <end position="100"/>
    </location>
    <ligand>
        <name>NAD(+)</name>
        <dbReference type="ChEBI" id="CHEBI:57540"/>
        <label>1</label>
    </ligand>
</feature>
<dbReference type="GO" id="GO:0000166">
    <property type="term" value="F:nucleotide binding"/>
    <property type="evidence" value="ECO:0007669"/>
    <property type="project" value="UniProtKB-KW"/>
</dbReference>